<dbReference type="EMBL" id="OAOQ01000001">
    <property type="protein sequence ID" value="SNX67397.1"/>
    <property type="molecule type" value="Genomic_DNA"/>
</dbReference>
<evidence type="ECO:0000256" key="1">
    <source>
        <dbReference type="ARBA" id="ARBA00005417"/>
    </source>
</evidence>
<dbReference type="InterPro" id="IPR003439">
    <property type="entry name" value="ABC_transporter-like_ATP-bd"/>
</dbReference>
<dbReference type="InterPro" id="IPR015856">
    <property type="entry name" value="ABC_transpr_CbiO/EcfA_su"/>
</dbReference>
<evidence type="ECO:0000256" key="3">
    <source>
        <dbReference type="ARBA" id="ARBA00022741"/>
    </source>
</evidence>
<evidence type="ECO:0000256" key="4">
    <source>
        <dbReference type="ARBA" id="ARBA00022840"/>
    </source>
</evidence>
<dbReference type="Gene3D" id="3.40.50.300">
    <property type="entry name" value="P-loop containing nucleotide triphosphate hydrolases"/>
    <property type="match status" value="1"/>
</dbReference>
<dbReference type="InterPro" id="IPR017871">
    <property type="entry name" value="ABC_transporter-like_CS"/>
</dbReference>
<dbReference type="PANTHER" id="PTHR43553">
    <property type="entry name" value="HEAVY METAL TRANSPORTER"/>
    <property type="match status" value="1"/>
</dbReference>
<keyword evidence="2" id="KW-0813">Transport</keyword>
<dbReference type="Pfam" id="PF00005">
    <property type="entry name" value="ABC_tran"/>
    <property type="match status" value="1"/>
</dbReference>
<feature type="domain" description="ABC transporter" evidence="5">
    <location>
        <begin position="17"/>
        <end position="243"/>
    </location>
</feature>
<evidence type="ECO:0000259" key="5">
    <source>
        <dbReference type="PROSITE" id="PS50893"/>
    </source>
</evidence>
<dbReference type="PROSITE" id="PS50893">
    <property type="entry name" value="ABC_TRANSPORTER_2"/>
    <property type="match status" value="1"/>
</dbReference>
<dbReference type="GO" id="GO:0005524">
    <property type="term" value="F:ATP binding"/>
    <property type="evidence" value="ECO:0007669"/>
    <property type="project" value="UniProtKB-KW"/>
</dbReference>
<dbReference type="InterPro" id="IPR003593">
    <property type="entry name" value="AAA+_ATPase"/>
</dbReference>
<keyword evidence="3" id="KW-0547">Nucleotide-binding</keyword>
<dbReference type="PROSITE" id="PS00211">
    <property type="entry name" value="ABC_TRANSPORTER_1"/>
    <property type="match status" value="1"/>
</dbReference>
<gene>
    <name evidence="6" type="ORF">SAMN05878503_10129</name>
</gene>
<keyword evidence="4 6" id="KW-0067">ATP-binding</keyword>
<protein>
    <submittedName>
        <fullName evidence="6">Biotin transport system ATP-binding protein</fullName>
    </submittedName>
</protein>
<dbReference type="Proteomes" id="UP000219467">
    <property type="component" value="Unassembled WGS sequence"/>
</dbReference>
<proteinExistence type="inferred from homology"/>
<dbReference type="InterPro" id="IPR027417">
    <property type="entry name" value="P-loop_NTPase"/>
</dbReference>
<dbReference type="CDD" id="cd03225">
    <property type="entry name" value="ABC_cobalt_CbiO_domain1"/>
    <property type="match status" value="1"/>
</dbReference>
<accession>A0A285CIG4</accession>
<evidence type="ECO:0000313" key="7">
    <source>
        <dbReference type="Proteomes" id="UP000219467"/>
    </source>
</evidence>
<evidence type="ECO:0000313" key="6">
    <source>
        <dbReference type="EMBL" id="SNX67397.1"/>
    </source>
</evidence>
<reference evidence="7" key="1">
    <citation type="submission" date="2017-08" db="EMBL/GenBank/DDBJ databases">
        <authorList>
            <person name="Varghese N."/>
            <person name="Submissions S."/>
        </authorList>
    </citation>
    <scope>NUCLEOTIDE SEQUENCE [LARGE SCALE GENOMIC DNA]</scope>
    <source>
        <strain evidence="7">JA234</strain>
    </source>
</reference>
<dbReference type="GO" id="GO:0016887">
    <property type="term" value="F:ATP hydrolysis activity"/>
    <property type="evidence" value="ECO:0007669"/>
    <property type="project" value="InterPro"/>
</dbReference>
<keyword evidence="7" id="KW-1185">Reference proteome</keyword>
<dbReference type="GO" id="GO:0043190">
    <property type="term" value="C:ATP-binding cassette (ABC) transporter complex"/>
    <property type="evidence" value="ECO:0007669"/>
    <property type="project" value="TreeGrafter"/>
</dbReference>
<dbReference type="InterPro" id="IPR050095">
    <property type="entry name" value="ECF_ABC_transporter_ATP-bd"/>
</dbReference>
<dbReference type="PANTHER" id="PTHR43553:SF24">
    <property type="entry name" value="ENERGY-COUPLING FACTOR TRANSPORTER ATP-BINDING PROTEIN ECFA1"/>
    <property type="match status" value="1"/>
</dbReference>
<sequence length="252" mass="26896">MMRDMGHGTTDPPTGAITLHRASYGVQGRPILQDITLSLTERRIGILGRNGSGKTTLLRLMAGLVAPTAGTVTVEGMDPAADRRGMLRALGILFQNPDHQIIFPTVIEELSFGLRQQGHSAAAAAAAAQAVLAAHGRAHWAPAPVASLSQGQRQLVCLLAVLAMRPRTILLDEPFSGLDLPMQIRLTRLLDGLPQRLMTITHDPRVVAGHDRVIWLDEGRLRADGPAAEVAAAYQAEMERLGALDADADIPG</sequence>
<name>A0A285CIG4_9RHOB</name>
<evidence type="ECO:0000256" key="2">
    <source>
        <dbReference type="ARBA" id="ARBA00022448"/>
    </source>
</evidence>
<dbReference type="SMART" id="SM00382">
    <property type="entry name" value="AAA"/>
    <property type="match status" value="1"/>
</dbReference>
<dbReference type="SUPFAM" id="SSF52540">
    <property type="entry name" value="P-loop containing nucleoside triphosphate hydrolases"/>
    <property type="match status" value="1"/>
</dbReference>
<organism evidence="6 7">
    <name type="scientific">Cereibacter ovatus</name>
    <dbReference type="NCBI Taxonomy" id="439529"/>
    <lineage>
        <taxon>Bacteria</taxon>
        <taxon>Pseudomonadati</taxon>
        <taxon>Pseudomonadota</taxon>
        <taxon>Alphaproteobacteria</taxon>
        <taxon>Rhodobacterales</taxon>
        <taxon>Paracoccaceae</taxon>
        <taxon>Cereibacter</taxon>
    </lineage>
</organism>
<dbReference type="AlphaFoldDB" id="A0A285CIG4"/>
<comment type="similarity">
    <text evidence="1">Belongs to the ABC transporter superfamily.</text>
</comment>
<dbReference type="GO" id="GO:0042626">
    <property type="term" value="F:ATPase-coupled transmembrane transporter activity"/>
    <property type="evidence" value="ECO:0007669"/>
    <property type="project" value="TreeGrafter"/>
</dbReference>